<dbReference type="EMBL" id="HG518322">
    <property type="protein sequence ID" value="CDI07364.1"/>
    <property type="molecule type" value="Genomic_DNA"/>
</dbReference>
<dbReference type="AlphaFoldDB" id="U4Q0W4"/>
<evidence type="ECO:0000313" key="2">
    <source>
        <dbReference type="Proteomes" id="UP000016944"/>
    </source>
</evidence>
<proteinExistence type="predicted"/>
<protein>
    <submittedName>
        <fullName evidence="1">Uncharacterized protein</fullName>
    </submittedName>
</protein>
<organism evidence="1 2">
    <name type="scientific">Agrobacterium pusense</name>
    <dbReference type="NCBI Taxonomy" id="648995"/>
    <lineage>
        <taxon>Bacteria</taxon>
        <taxon>Pseudomonadati</taxon>
        <taxon>Pseudomonadota</taxon>
        <taxon>Alphaproteobacteria</taxon>
        <taxon>Hyphomicrobiales</taxon>
        <taxon>Rhizobiaceae</taxon>
        <taxon>Rhizobium/Agrobacterium group</taxon>
        <taxon>Agrobacterium</taxon>
    </lineage>
</organism>
<reference evidence="1 2" key="1">
    <citation type="journal article" date="2013" name="Genome Announc.">
        <title>Complete Genome Sequence of the Sesbania Symbiont and Rice Growth-Promoting Endophyte Rhizobium sp. Strain IRBG74.</title>
        <authorList>
            <person name="Crook M.B."/>
            <person name="Mitra S."/>
            <person name="Ane J.M."/>
            <person name="Sadowsky M.J."/>
            <person name="Gyaneshwar P."/>
        </authorList>
    </citation>
    <scope>NUCLEOTIDE SEQUENCE [LARGE SCALE GENOMIC DNA]</scope>
    <source>
        <strain evidence="1 2">IRBG74</strain>
    </source>
</reference>
<dbReference type="Proteomes" id="UP000016944">
    <property type="component" value="Chromosome I"/>
</dbReference>
<sequence>MADLIALLLVEKFLVLRFNWANEEMRSTHLKCPAAQLGIYISSLCRDPGLSSVPMPKTYHFVVPIPAIQEDGLETFQPFQPFPMMVADEQRGPSD</sequence>
<accession>U4Q0W4</accession>
<dbReference type="HOGENOM" id="CLU_2370839_0_0_5"/>
<name>U4Q0W4_9HYPH</name>
<gene>
    <name evidence="1" type="ORF">BN877_I0449</name>
</gene>
<evidence type="ECO:0000313" key="1">
    <source>
        <dbReference type="EMBL" id="CDI07364.1"/>
    </source>
</evidence>
<dbReference type="KEGG" id="rir:BN877_I0449"/>